<dbReference type="Proteomes" id="UP000319322">
    <property type="component" value="Unassembled WGS sequence"/>
</dbReference>
<reference evidence="1 2" key="3">
    <citation type="submission" date="2019-07" db="EMBL/GenBank/DDBJ databases">
        <authorList>
            <person name="Papic B."/>
        </authorList>
    </citation>
    <scope>NUCLEOTIDE SEQUENCE [LARGE SCALE GENOMIC DNA]</scope>
    <source>
        <strain evidence="1 2">L8b</strain>
    </source>
</reference>
<name>A0A553UIG8_9HELI</name>
<evidence type="ECO:0000313" key="1">
    <source>
        <dbReference type="EMBL" id="TSA79956.1"/>
    </source>
</evidence>
<dbReference type="EMBL" id="VKGC01000032">
    <property type="protein sequence ID" value="TSA79956.1"/>
    <property type="molecule type" value="Genomic_DNA"/>
</dbReference>
<evidence type="ECO:0000313" key="2">
    <source>
        <dbReference type="Proteomes" id="UP000319322"/>
    </source>
</evidence>
<reference evidence="2" key="1">
    <citation type="submission" date="2019-07" db="EMBL/GenBank/DDBJ databases">
        <title>Helicobacter labacensis sp. nov., Helicobacter mehlei sp. nov. and Helicobacter vulpis sp. nov., isolated from gastric mucosa of red fox (Vulpis vulpis).</title>
        <authorList>
            <person name="Papic B."/>
        </authorList>
    </citation>
    <scope>NUCLEOTIDE SEQUENCE [LARGE SCALE GENOMIC DNA]</scope>
    <source>
        <strain evidence="2">L8b</strain>
    </source>
</reference>
<accession>A0A553UIG8</accession>
<organism evidence="1 2">
    <name type="scientific">Helicobacter mehlei</name>
    <dbReference type="NCBI Taxonomy" id="2316080"/>
    <lineage>
        <taxon>Bacteria</taxon>
        <taxon>Pseudomonadati</taxon>
        <taxon>Campylobacterota</taxon>
        <taxon>Epsilonproteobacteria</taxon>
        <taxon>Campylobacterales</taxon>
        <taxon>Helicobacteraceae</taxon>
        <taxon>Helicobacter</taxon>
    </lineage>
</organism>
<comment type="caution">
    <text evidence="1">The sequence shown here is derived from an EMBL/GenBank/DDBJ whole genome shotgun (WGS) entry which is preliminary data.</text>
</comment>
<keyword evidence="2" id="KW-1185">Reference proteome</keyword>
<gene>
    <name evidence="1" type="ORF">FNE76_07740</name>
</gene>
<protein>
    <submittedName>
        <fullName evidence="1">Uncharacterized protein</fullName>
    </submittedName>
</protein>
<dbReference type="AlphaFoldDB" id="A0A553UIG8"/>
<reference evidence="1 2" key="2">
    <citation type="submission" date="2019-07" db="EMBL/GenBank/DDBJ databases">
        <title>Helicobacter labacensis sp. nov., Helicobacter mehlei sp. nov. and Helicobacter vulpis sp. nov., isolated from gastric mucosa of red fox (Vulpis vulpis).</title>
        <authorList>
            <person name="Kusar D."/>
            <person name="Gruntar I."/>
            <person name="Pate M."/>
            <person name="Zajc U."/>
            <person name="Ocepek M."/>
        </authorList>
    </citation>
    <scope>NUCLEOTIDE SEQUENCE [LARGE SCALE GENOMIC DNA]</scope>
    <source>
        <strain evidence="1 2">L8b</strain>
    </source>
</reference>
<proteinExistence type="predicted"/>
<sequence length="275" mass="31551">MFKTFKPANAYEEDFLDHAKTFEAMHLIGMFSDTPIPKMAQRFLETLNFFYKPFFDAKRGGLEMDAYLHYLAKSPVPQRRLDAYNVLGIYGSAMKDYLCFNPDGIAQNLVDDVAYLYKPHGAWDIFNDWFKALIASMLNQDAGYMEKHGIFAKNLANNPQLAPFDAMQNLYAVRVLRVIQDIDAYVDLQDITPEILQQRPTICLNPNYLNPPLQQACQTLLGQPHLEFKAQLELLGILIMDNAPCVALDTNQQPLFFYTKDAFCQALQTSFKKEF</sequence>